<dbReference type="AlphaFoldDB" id="A0A1Q5Q962"/>
<feature type="compositionally biased region" description="Basic and acidic residues" evidence="6">
    <location>
        <begin position="121"/>
        <end position="135"/>
    </location>
</feature>
<dbReference type="EMBL" id="LFMY01000005">
    <property type="protein sequence ID" value="OKL60667.1"/>
    <property type="molecule type" value="Genomic_DNA"/>
</dbReference>
<dbReference type="GO" id="GO:0008270">
    <property type="term" value="F:zinc ion binding"/>
    <property type="evidence" value="ECO:0007669"/>
    <property type="project" value="UniProtKB-KW"/>
</dbReference>
<reference evidence="8 9" key="1">
    <citation type="submission" date="2015-06" db="EMBL/GenBank/DDBJ databases">
        <title>Talaromyces atroroseus IBT 11181 draft genome.</title>
        <authorList>
            <person name="Rasmussen K.B."/>
            <person name="Rasmussen S."/>
            <person name="Petersen B."/>
            <person name="Sicheritz-Ponten T."/>
            <person name="Mortensen U.H."/>
            <person name="Thrane U."/>
        </authorList>
    </citation>
    <scope>NUCLEOTIDE SEQUENCE [LARGE SCALE GENOMIC DNA]</scope>
    <source>
        <strain evidence="8 9">IBT 11181</strain>
    </source>
</reference>
<feature type="region of interest" description="Disordered" evidence="6">
    <location>
        <begin position="99"/>
        <end position="255"/>
    </location>
</feature>
<protein>
    <recommendedName>
        <fullName evidence="7">PARP-type domain-containing protein</fullName>
    </recommendedName>
</protein>
<feature type="compositionally biased region" description="Basic and acidic residues" evidence="6">
    <location>
        <begin position="164"/>
        <end position="174"/>
    </location>
</feature>
<evidence type="ECO:0000256" key="1">
    <source>
        <dbReference type="ARBA" id="ARBA00004123"/>
    </source>
</evidence>
<evidence type="ECO:0000259" key="7">
    <source>
        <dbReference type="PROSITE" id="PS50064"/>
    </source>
</evidence>
<evidence type="ECO:0000313" key="9">
    <source>
        <dbReference type="Proteomes" id="UP000214365"/>
    </source>
</evidence>
<dbReference type="InterPro" id="IPR036957">
    <property type="entry name" value="Znf_PARP_sf"/>
</dbReference>
<keyword evidence="4" id="KW-0862">Zinc</keyword>
<dbReference type="Gene3D" id="3.30.1740.10">
    <property type="entry name" value="Zinc finger, PARP-type"/>
    <property type="match status" value="1"/>
</dbReference>
<gene>
    <name evidence="8" type="ORF">UA08_04021</name>
</gene>
<dbReference type="GO" id="GO:0003677">
    <property type="term" value="F:DNA binding"/>
    <property type="evidence" value="ECO:0007669"/>
    <property type="project" value="InterPro"/>
</dbReference>
<name>A0A1Q5Q962_TALAT</name>
<dbReference type="Pfam" id="PF00645">
    <property type="entry name" value="zf-PARP"/>
    <property type="match status" value="1"/>
</dbReference>
<comment type="caution">
    <text evidence="8">The sequence shown here is derived from an EMBL/GenBank/DDBJ whole genome shotgun (WGS) entry which is preliminary data.</text>
</comment>
<dbReference type="STRING" id="1441469.A0A1Q5Q962"/>
<dbReference type="InterPro" id="IPR001510">
    <property type="entry name" value="Znf_PARP"/>
</dbReference>
<keyword evidence="3" id="KW-0863">Zinc-finger</keyword>
<dbReference type="OrthoDB" id="429950at2759"/>
<proteinExistence type="predicted"/>
<evidence type="ECO:0000256" key="2">
    <source>
        <dbReference type="ARBA" id="ARBA00022723"/>
    </source>
</evidence>
<dbReference type="Proteomes" id="UP000214365">
    <property type="component" value="Unassembled WGS sequence"/>
</dbReference>
<keyword evidence="5" id="KW-0539">Nucleus</keyword>
<dbReference type="RefSeq" id="XP_020120788.1">
    <property type="nucleotide sequence ID" value="XM_020266816.1"/>
</dbReference>
<dbReference type="SUPFAM" id="SSF57716">
    <property type="entry name" value="Glucocorticoid receptor-like (DNA-binding domain)"/>
    <property type="match status" value="1"/>
</dbReference>
<evidence type="ECO:0000256" key="3">
    <source>
        <dbReference type="ARBA" id="ARBA00022771"/>
    </source>
</evidence>
<evidence type="ECO:0000256" key="6">
    <source>
        <dbReference type="SAM" id="MobiDB-lite"/>
    </source>
</evidence>
<sequence>MGSYRIEESPNKRAGCSVKACKDNKVKIQKGEIRLGVWIETDRFQSWSWRHWGCLTPKVIANIRNALDEGGVLNFDLLDGFEELPAQMQDKVRKAIEDGEVAEADRTVAPGETAGEDVPNGDDKTAEKPKAETKTKAKTKKRSRADSEEAEQGPSKKTNGTAAAKEKNQEEKPAKRTKVRKAAAEEPVKEPEEPVRKTRGRKKKAEPAEDEGDAAGLEKQAEASPPIKKARGKKTAANGDKPKRGRPKRAVSDDE</sequence>
<comment type="subcellular location">
    <subcellularLocation>
        <location evidence="1">Nucleus</location>
    </subcellularLocation>
</comment>
<evidence type="ECO:0000313" key="8">
    <source>
        <dbReference type="EMBL" id="OKL60667.1"/>
    </source>
</evidence>
<feature type="domain" description="PARP-type" evidence="7">
    <location>
        <begin position="20"/>
        <end position="100"/>
    </location>
</feature>
<evidence type="ECO:0000256" key="4">
    <source>
        <dbReference type="ARBA" id="ARBA00022833"/>
    </source>
</evidence>
<organism evidence="8 9">
    <name type="scientific">Talaromyces atroroseus</name>
    <dbReference type="NCBI Taxonomy" id="1441469"/>
    <lineage>
        <taxon>Eukaryota</taxon>
        <taxon>Fungi</taxon>
        <taxon>Dikarya</taxon>
        <taxon>Ascomycota</taxon>
        <taxon>Pezizomycotina</taxon>
        <taxon>Eurotiomycetes</taxon>
        <taxon>Eurotiomycetidae</taxon>
        <taxon>Eurotiales</taxon>
        <taxon>Trichocomaceae</taxon>
        <taxon>Talaromyces</taxon>
        <taxon>Talaromyces sect. Trachyspermi</taxon>
    </lineage>
</organism>
<accession>A0A1Q5Q962</accession>
<dbReference type="GeneID" id="31003776"/>
<keyword evidence="9" id="KW-1185">Reference proteome</keyword>
<feature type="compositionally biased region" description="Basic and acidic residues" evidence="6">
    <location>
        <begin position="182"/>
        <end position="196"/>
    </location>
</feature>
<dbReference type="GO" id="GO:0005634">
    <property type="term" value="C:nucleus"/>
    <property type="evidence" value="ECO:0007669"/>
    <property type="project" value="UniProtKB-SubCell"/>
</dbReference>
<keyword evidence="2" id="KW-0479">Metal-binding</keyword>
<evidence type="ECO:0000256" key="5">
    <source>
        <dbReference type="ARBA" id="ARBA00023242"/>
    </source>
</evidence>
<dbReference type="SMART" id="SM01336">
    <property type="entry name" value="zf-PARP"/>
    <property type="match status" value="1"/>
</dbReference>
<dbReference type="PROSITE" id="PS50064">
    <property type="entry name" value="ZF_PARP_2"/>
    <property type="match status" value="1"/>
</dbReference>